<reference evidence="3 4" key="1">
    <citation type="submission" date="2017-03" db="EMBL/GenBank/DDBJ databases">
        <title>Genomes of endolithic fungi from Antarctica.</title>
        <authorList>
            <person name="Coleine C."/>
            <person name="Masonjones S."/>
            <person name="Stajich J.E."/>
        </authorList>
    </citation>
    <scope>NUCLEOTIDE SEQUENCE [LARGE SCALE GENOMIC DNA]</scope>
    <source>
        <strain evidence="3 4">CCFEE 5184</strain>
    </source>
</reference>
<dbReference type="EMBL" id="NAJQ01000703">
    <property type="protein sequence ID" value="TKA65827.1"/>
    <property type="molecule type" value="Genomic_DNA"/>
</dbReference>
<protein>
    <recommendedName>
        <fullName evidence="2">ASX DEUBAD domain-containing protein</fullName>
    </recommendedName>
</protein>
<gene>
    <name evidence="3" type="ORF">B0A55_08878</name>
</gene>
<feature type="region of interest" description="Disordered" evidence="1">
    <location>
        <begin position="100"/>
        <end position="141"/>
    </location>
</feature>
<dbReference type="Proteomes" id="UP000309340">
    <property type="component" value="Unassembled WGS sequence"/>
</dbReference>
<dbReference type="STRING" id="329884.A0A4U0WS75"/>
<proteinExistence type="predicted"/>
<keyword evidence="4" id="KW-1185">Reference proteome</keyword>
<evidence type="ECO:0000313" key="3">
    <source>
        <dbReference type="EMBL" id="TKA65827.1"/>
    </source>
</evidence>
<dbReference type="AlphaFoldDB" id="A0A4U0WS75"/>
<sequence length="141" mass="15819">MSDKRLVTAERSKLGVADLATILRKEGAWDTLPLETRENLYALLPAPRPGEPPHDPDVNPLKTPLRPYIEEELRIWQDDLKYGKEAKKWREEAMLAGVERREGKYDEWKESEREREFGGVQRAGSVGAENGTGGSDGEGSA</sequence>
<dbReference type="OrthoDB" id="2289918at2759"/>
<evidence type="ECO:0000256" key="1">
    <source>
        <dbReference type="SAM" id="MobiDB-lite"/>
    </source>
</evidence>
<name>A0A4U0WS75_9PEZI</name>
<comment type="caution">
    <text evidence="3">The sequence shown here is derived from an EMBL/GenBank/DDBJ whole genome shotgun (WGS) entry which is preliminary data.</text>
</comment>
<evidence type="ECO:0000313" key="4">
    <source>
        <dbReference type="Proteomes" id="UP000309340"/>
    </source>
</evidence>
<dbReference type="InterPro" id="IPR028020">
    <property type="entry name" value="ASX_DEUBAD_dom"/>
</dbReference>
<dbReference type="Pfam" id="PF13919">
    <property type="entry name" value="ASXH"/>
    <property type="match status" value="1"/>
</dbReference>
<accession>A0A4U0WS75</accession>
<evidence type="ECO:0000259" key="2">
    <source>
        <dbReference type="Pfam" id="PF13919"/>
    </source>
</evidence>
<feature type="compositionally biased region" description="Basic and acidic residues" evidence="1">
    <location>
        <begin position="100"/>
        <end position="117"/>
    </location>
</feature>
<feature type="compositionally biased region" description="Gly residues" evidence="1">
    <location>
        <begin position="130"/>
        <end position="141"/>
    </location>
</feature>
<organism evidence="3 4">
    <name type="scientific">Friedmanniomyces simplex</name>
    <dbReference type="NCBI Taxonomy" id="329884"/>
    <lineage>
        <taxon>Eukaryota</taxon>
        <taxon>Fungi</taxon>
        <taxon>Dikarya</taxon>
        <taxon>Ascomycota</taxon>
        <taxon>Pezizomycotina</taxon>
        <taxon>Dothideomycetes</taxon>
        <taxon>Dothideomycetidae</taxon>
        <taxon>Mycosphaerellales</taxon>
        <taxon>Teratosphaeriaceae</taxon>
        <taxon>Friedmanniomyces</taxon>
    </lineage>
</organism>
<feature type="domain" description="ASX DEUBAD" evidence="2">
    <location>
        <begin position="3"/>
        <end position="118"/>
    </location>
</feature>